<feature type="transmembrane region" description="Helical" evidence="6">
    <location>
        <begin position="70"/>
        <end position="94"/>
    </location>
</feature>
<accession>A0ABT1JJG4</accession>
<name>A0ABT1JJG4_ACTCY</name>
<evidence type="ECO:0000313" key="9">
    <source>
        <dbReference type="Proteomes" id="UP000791080"/>
    </source>
</evidence>
<comment type="similarity">
    <text evidence="6">Belongs to the ABC-2 integral membrane protein family.</text>
</comment>
<feature type="transmembrane region" description="Helical" evidence="6">
    <location>
        <begin position="115"/>
        <end position="141"/>
    </location>
</feature>
<feature type="transmembrane region" description="Helical" evidence="6">
    <location>
        <begin position="41"/>
        <end position="64"/>
    </location>
</feature>
<dbReference type="Pfam" id="PF01061">
    <property type="entry name" value="ABC2_membrane"/>
    <property type="match status" value="1"/>
</dbReference>
<evidence type="ECO:0000256" key="5">
    <source>
        <dbReference type="ARBA" id="ARBA00023251"/>
    </source>
</evidence>
<dbReference type="PANTHER" id="PTHR43229:SF2">
    <property type="entry name" value="NODULATION PROTEIN J"/>
    <property type="match status" value="1"/>
</dbReference>
<dbReference type="PIRSF" id="PIRSF006648">
    <property type="entry name" value="DrrB"/>
    <property type="match status" value="1"/>
</dbReference>
<reference evidence="8 9" key="1">
    <citation type="submission" date="2022-06" db="EMBL/GenBank/DDBJ databases">
        <title>Genomic Encyclopedia of Type Strains, Phase I: the one thousand microbial genomes (KMG-I) project.</title>
        <authorList>
            <person name="Kyrpides N."/>
        </authorList>
    </citation>
    <scope>NUCLEOTIDE SEQUENCE [LARGE SCALE GENOMIC DNA]</scope>
    <source>
        <strain evidence="8 9">DSM 43889</strain>
    </source>
</reference>
<dbReference type="EMBL" id="AUBJ02000001">
    <property type="protein sequence ID" value="MCP2332664.1"/>
    <property type="molecule type" value="Genomic_DNA"/>
</dbReference>
<keyword evidence="6" id="KW-1003">Cell membrane</keyword>
<feature type="transmembrane region" description="Helical" evidence="6">
    <location>
        <begin position="241"/>
        <end position="263"/>
    </location>
</feature>
<comment type="caution">
    <text evidence="6">Lacks conserved residue(s) required for the propagation of feature annotation.</text>
</comment>
<keyword evidence="3 6" id="KW-1133">Transmembrane helix</keyword>
<comment type="caution">
    <text evidence="8">The sequence shown here is derived from an EMBL/GenBank/DDBJ whole genome shotgun (WGS) entry which is preliminary data.</text>
</comment>
<dbReference type="PROSITE" id="PS51012">
    <property type="entry name" value="ABC_TM2"/>
    <property type="match status" value="1"/>
</dbReference>
<protein>
    <recommendedName>
        <fullName evidence="6">Transport permease protein</fullName>
    </recommendedName>
</protein>
<keyword evidence="2 6" id="KW-0812">Transmembrane</keyword>
<keyword evidence="5" id="KW-0046">Antibiotic resistance</keyword>
<dbReference type="PANTHER" id="PTHR43229">
    <property type="entry name" value="NODULATION PROTEIN J"/>
    <property type="match status" value="1"/>
</dbReference>
<feature type="domain" description="ABC transmembrane type-2" evidence="7">
    <location>
        <begin position="39"/>
        <end position="266"/>
    </location>
</feature>
<dbReference type="InterPro" id="IPR051784">
    <property type="entry name" value="Nod_factor_ABC_transporter"/>
</dbReference>
<comment type="subcellular location">
    <subcellularLocation>
        <location evidence="6">Cell membrane</location>
        <topology evidence="6">Multi-pass membrane protein</topology>
    </subcellularLocation>
    <subcellularLocation>
        <location evidence="1">Membrane</location>
        <topology evidence="1">Multi-pass membrane protein</topology>
    </subcellularLocation>
</comment>
<dbReference type="RefSeq" id="WP_026417600.1">
    <property type="nucleotide sequence ID" value="NZ_AUBJ02000001.1"/>
</dbReference>
<sequence>MSTAVVSPPARSGSRPGSMVRHGLILAGRSVAKIRKSPETLLDVTLQPILMLLMFVYLFGGAIAGSTDAYLQLVLPGLMVMIALTASLGTGFALSQDISKGVFDRFRSLPIARSAPLVGAVLGDIVRYAVSLAVLLGFGMLLGFRATTDPVSVLVAVLLVIAFGLSICWLSVLLAMLVRSPQAVMGMSMVVIWPLMFGSNIFAPTETMPGWLQAWVNISPITQLSDTARGLMIGGEVAGPMVASLLWMAGLLLVLFPAASWAYRRRLSRG</sequence>
<evidence type="ECO:0000256" key="2">
    <source>
        <dbReference type="ARBA" id="ARBA00022692"/>
    </source>
</evidence>
<evidence type="ECO:0000256" key="1">
    <source>
        <dbReference type="ARBA" id="ARBA00004141"/>
    </source>
</evidence>
<dbReference type="InterPro" id="IPR047817">
    <property type="entry name" value="ABC2_TM_bact-type"/>
</dbReference>
<evidence type="ECO:0000259" key="7">
    <source>
        <dbReference type="PROSITE" id="PS51012"/>
    </source>
</evidence>
<dbReference type="Proteomes" id="UP000791080">
    <property type="component" value="Unassembled WGS sequence"/>
</dbReference>
<keyword evidence="6" id="KW-0813">Transport</keyword>
<gene>
    <name evidence="8" type="ORF">G443_002934</name>
</gene>
<organism evidence="8 9">
    <name type="scientific">Actinoalloteichus caeruleus DSM 43889</name>
    <dbReference type="NCBI Taxonomy" id="1120930"/>
    <lineage>
        <taxon>Bacteria</taxon>
        <taxon>Bacillati</taxon>
        <taxon>Actinomycetota</taxon>
        <taxon>Actinomycetes</taxon>
        <taxon>Pseudonocardiales</taxon>
        <taxon>Pseudonocardiaceae</taxon>
        <taxon>Actinoalloteichus</taxon>
        <taxon>Actinoalloteichus cyanogriseus</taxon>
    </lineage>
</organism>
<keyword evidence="4 6" id="KW-0472">Membrane</keyword>
<dbReference type="InterPro" id="IPR013525">
    <property type="entry name" value="ABC2_TM"/>
</dbReference>
<proteinExistence type="inferred from homology"/>
<evidence type="ECO:0000256" key="4">
    <source>
        <dbReference type="ARBA" id="ARBA00023136"/>
    </source>
</evidence>
<evidence type="ECO:0000256" key="6">
    <source>
        <dbReference type="RuleBase" id="RU361157"/>
    </source>
</evidence>
<feature type="transmembrane region" description="Helical" evidence="6">
    <location>
        <begin position="153"/>
        <end position="177"/>
    </location>
</feature>
<evidence type="ECO:0000313" key="8">
    <source>
        <dbReference type="EMBL" id="MCP2332664.1"/>
    </source>
</evidence>
<keyword evidence="9" id="KW-1185">Reference proteome</keyword>
<dbReference type="InterPro" id="IPR000412">
    <property type="entry name" value="ABC_2_transport"/>
</dbReference>
<evidence type="ECO:0000256" key="3">
    <source>
        <dbReference type="ARBA" id="ARBA00022989"/>
    </source>
</evidence>